<evidence type="ECO:0000313" key="3">
    <source>
        <dbReference type="Proteomes" id="UP000004410"/>
    </source>
</evidence>
<feature type="compositionally biased region" description="Polar residues" evidence="1">
    <location>
        <begin position="20"/>
        <end position="31"/>
    </location>
</feature>
<dbReference type="PaxDb" id="411470-RUMGNA_01665"/>
<reference evidence="2 3" key="2">
    <citation type="submission" date="2007-06" db="EMBL/GenBank/DDBJ databases">
        <title>Draft genome sequence of Ruminococcus gnavus (ATCC 29149).</title>
        <authorList>
            <person name="Sudarsanam P."/>
            <person name="Ley R."/>
            <person name="Guruge J."/>
            <person name="Turnbaugh P.J."/>
            <person name="Mahowald M."/>
            <person name="Liep D."/>
            <person name="Gordon J."/>
        </authorList>
    </citation>
    <scope>NUCLEOTIDE SEQUENCE [LARGE SCALE GENOMIC DNA]</scope>
    <source>
        <strain evidence="2 3">ATCC 29149</strain>
    </source>
</reference>
<sequence>MGKGIRNGNITHENAKEQTESMNEAMNSDGI</sequence>
<comment type="caution">
    <text evidence="2">The sequence shown here is derived from an EMBL/GenBank/DDBJ whole genome shotgun (WGS) entry which is preliminary data.</text>
</comment>
<protein>
    <submittedName>
        <fullName evidence="2">Uncharacterized protein</fullName>
    </submittedName>
</protein>
<evidence type="ECO:0000313" key="2">
    <source>
        <dbReference type="EMBL" id="EDN78359.1"/>
    </source>
</evidence>
<organism evidence="2 3">
    <name type="scientific">Mediterraneibacter gnavus (strain ATCC 29149 / DSM 114966 / JCM 6515 / VPI C7-9)</name>
    <name type="common">Ruminococcus gnavus</name>
    <dbReference type="NCBI Taxonomy" id="411470"/>
    <lineage>
        <taxon>Bacteria</taxon>
        <taxon>Bacillati</taxon>
        <taxon>Bacillota</taxon>
        <taxon>Clostridia</taxon>
        <taxon>Lachnospirales</taxon>
        <taxon>Lachnospiraceae</taxon>
        <taxon>Mediterraneibacter</taxon>
    </lineage>
</organism>
<evidence type="ECO:0000256" key="1">
    <source>
        <dbReference type="SAM" id="MobiDB-lite"/>
    </source>
</evidence>
<proteinExistence type="predicted"/>
<accession>A7B287</accession>
<feature type="region of interest" description="Disordered" evidence="1">
    <location>
        <begin position="1"/>
        <end position="31"/>
    </location>
</feature>
<dbReference type="Proteomes" id="UP000004410">
    <property type="component" value="Unassembled WGS sequence"/>
</dbReference>
<reference evidence="2 3" key="1">
    <citation type="submission" date="2007-04" db="EMBL/GenBank/DDBJ databases">
        <authorList>
            <person name="Fulton L."/>
            <person name="Clifton S."/>
            <person name="Fulton B."/>
            <person name="Xu J."/>
            <person name="Minx P."/>
            <person name="Pepin K.H."/>
            <person name="Johnson M."/>
            <person name="Thiruvilangam P."/>
            <person name="Bhonagiri V."/>
            <person name="Nash W.E."/>
            <person name="Mardis E.R."/>
            <person name="Wilson R.K."/>
        </authorList>
    </citation>
    <scope>NUCLEOTIDE SEQUENCE [LARGE SCALE GENOMIC DNA]</scope>
    <source>
        <strain evidence="2 3">ATCC 29149</strain>
    </source>
</reference>
<dbReference type="AlphaFoldDB" id="A7B287"/>
<dbReference type="EMBL" id="AAYG02000011">
    <property type="protein sequence ID" value="EDN78359.1"/>
    <property type="molecule type" value="Genomic_DNA"/>
</dbReference>
<gene>
    <name evidence="2" type="ORF">RUMGNA_01665</name>
</gene>
<name>A7B287_MEDG7</name>